<dbReference type="Gene3D" id="3.30.1380.10">
    <property type="match status" value="1"/>
</dbReference>
<dbReference type="Proteomes" id="UP000183376">
    <property type="component" value="Chromosome I"/>
</dbReference>
<sequence length="269" mass="28508">MVLLAGCAAPQPAPVGAPTSTSSPATTAPTTSTTTTPKPLWRVGAQPLPKRADGFGAVLPTPPELVNRALPTTDVLPPPTGTRFASAVSAVPADVLARSTWQPGCPVRKEDLRYLTLSFWGFDGRQHTGELLVNASAADAMVAVFGTLWAARFPLEEMRISSRADLDRAPTGDGNNTSAFVCRPARGSSTWSAHAHGIAVDINPFCNPYLRGDLVLPELAGAYVNRSRRSPGMIFSGDVVTRAFASVGWTWGGSWRSPKDLMHFSANGR</sequence>
<feature type="domain" description="Peptidase M15C" evidence="2">
    <location>
        <begin position="186"/>
        <end position="265"/>
    </location>
</feature>
<dbReference type="GO" id="GO:0004180">
    <property type="term" value="F:carboxypeptidase activity"/>
    <property type="evidence" value="ECO:0007669"/>
    <property type="project" value="UniProtKB-KW"/>
</dbReference>
<feature type="region of interest" description="Disordered" evidence="1">
    <location>
        <begin position="9"/>
        <end position="42"/>
    </location>
</feature>
<keyword evidence="3" id="KW-0121">Carboxypeptidase</keyword>
<evidence type="ECO:0000256" key="1">
    <source>
        <dbReference type="SAM" id="MobiDB-lite"/>
    </source>
</evidence>
<accession>A0A1G9X9T7</accession>
<dbReference type="EMBL" id="LT629701">
    <property type="protein sequence ID" value="SDM93569.1"/>
    <property type="molecule type" value="Genomic_DNA"/>
</dbReference>
<proteinExistence type="predicted"/>
<protein>
    <submittedName>
        <fullName evidence="3">D-alanyl-D-alanine carboxypeptidase</fullName>
    </submittedName>
</protein>
<dbReference type="eggNOG" id="COG2843">
    <property type="taxonomic scope" value="Bacteria"/>
</dbReference>
<evidence type="ECO:0000313" key="4">
    <source>
        <dbReference type="Proteomes" id="UP000183376"/>
    </source>
</evidence>
<dbReference type="InterPro" id="IPR039561">
    <property type="entry name" value="Peptidase_M15C"/>
</dbReference>
<gene>
    <name evidence="3" type="ORF">SAMN04489726_4080</name>
</gene>
<organism evidence="3 4">
    <name type="scientific">Allokutzneria albata</name>
    <name type="common">Kibdelosporangium albatum</name>
    <dbReference type="NCBI Taxonomy" id="211114"/>
    <lineage>
        <taxon>Bacteria</taxon>
        <taxon>Bacillati</taxon>
        <taxon>Actinomycetota</taxon>
        <taxon>Actinomycetes</taxon>
        <taxon>Pseudonocardiales</taxon>
        <taxon>Pseudonocardiaceae</taxon>
        <taxon>Allokutzneria</taxon>
    </lineage>
</organism>
<dbReference type="AlphaFoldDB" id="A0A1G9X9T7"/>
<dbReference type="STRING" id="211114.SAMN04489726_4080"/>
<reference evidence="3 4" key="1">
    <citation type="submission" date="2016-10" db="EMBL/GenBank/DDBJ databases">
        <authorList>
            <person name="de Groot N.N."/>
        </authorList>
    </citation>
    <scope>NUCLEOTIDE SEQUENCE [LARGE SCALE GENOMIC DNA]</scope>
    <source>
        <strain evidence="3 4">DSM 44149</strain>
    </source>
</reference>
<dbReference type="Pfam" id="PF13539">
    <property type="entry name" value="Peptidase_M15_4"/>
    <property type="match status" value="1"/>
</dbReference>
<keyword evidence="3" id="KW-0645">Protease</keyword>
<keyword evidence="4" id="KW-1185">Reference proteome</keyword>
<dbReference type="InterPro" id="IPR009045">
    <property type="entry name" value="Zn_M74/Hedgehog-like"/>
</dbReference>
<feature type="compositionally biased region" description="Low complexity" evidence="1">
    <location>
        <begin position="17"/>
        <end position="37"/>
    </location>
</feature>
<evidence type="ECO:0000259" key="2">
    <source>
        <dbReference type="Pfam" id="PF13539"/>
    </source>
</evidence>
<dbReference type="SUPFAM" id="SSF55166">
    <property type="entry name" value="Hedgehog/DD-peptidase"/>
    <property type="match status" value="1"/>
</dbReference>
<evidence type="ECO:0000313" key="3">
    <source>
        <dbReference type="EMBL" id="SDM93569.1"/>
    </source>
</evidence>
<keyword evidence="3" id="KW-0378">Hydrolase</keyword>
<name>A0A1G9X9T7_ALLAB</name>